<reference evidence="2" key="1">
    <citation type="journal article" date="2019" name="Int. J. Syst. Evol. Microbiol.">
        <title>The Global Catalogue of Microorganisms (GCM) 10K type strain sequencing project: providing services to taxonomists for standard genome sequencing and annotation.</title>
        <authorList>
            <consortium name="The Broad Institute Genomics Platform"/>
            <consortium name="The Broad Institute Genome Sequencing Center for Infectious Disease"/>
            <person name="Wu L."/>
            <person name="Ma J."/>
        </authorList>
    </citation>
    <scope>NUCLEOTIDE SEQUENCE [LARGE SCALE GENOMIC DNA]</scope>
    <source>
        <strain evidence="2">JCM 19635</strain>
    </source>
</reference>
<keyword evidence="2" id="KW-1185">Reference proteome</keyword>
<protein>
    <recommendedName>
        <fullName evidence="3">Cold shock domain-containing protein</fullName>
    </recommendedName>
</protein>
<evidence type="ECO:0000313" key="2">
    <source>
        <dbReference type="Proteomes" id="UP001596513"/>
    </source>
</evidence>
<comment type="caution">
    <text evidence="1">The sequence shown here is derived from an EMBL/GenBank/DDBJ whole genome shotgun (WGS) entry which is preliminary data.</text>
</comment>
<gene>
    <name evidence="1" type="ORF">ACFQT0_17925</name>
</gene>
<evidence type="ECO:0000313" key="1">
    <source>
        <dbReference type="EMBL" id="MFC7669020.1"/>
    </source>
</evidence>
<accession>A0ABW2U6F0</accession>
<dbReference type="RefSeq" id="WP_380204533.1">
    <property type="nucleotide sequence ID" value="NZ_JBHTEK010000001.1"/>
</dbReference>
<name>A0ABW2U6F0_9BACT</name>
<dbReference type="Proteomes" id="UP001596513">
    <property type="component" value="Unassembled WGS sequence"/>
</dbReference>
<dbReference type="EMBL" id="JBHTEK010000001">
    <property type="protein sequence ID" value="MFC7669020.1"/>
    <property type="molecule type" value="Genomic_DNA"/>
</dbReference>
<sequence length="424" mass="46903">MLTGIITKVHADRSGFLRGQNGAHYRFYADGLWGFEQVPPQAGTEVAFELNANQSVAKGIRQYSKQSVAAVPPLRWLPALVTARGVVTTRFAPTVYLTIAQTTASRAAVNTPLLVRINNRSLQSGAPEALEVQIVKGERATLLAQALQCAPEEALGKQKEIEAEIRDLGKIEQEPQSLHLISLLQLRNAYTRTGFARMIEATPEWVKAMRSYGYEGCLTLSCLLEELTLDGAFDPSGLSVEILQQYVPLRLEKIAPISTAGASQEILKLYRLSVQKGAAIFTADFLSQLRIVKPYDVDLWLEGLAVQAPLPSDLVEMLLSRLTKANQLSIQQLLRRCKQEGNVLEICQGTLTRAPQEKLRDMFPILYAALEASQRIQLLESIQHRVTNGQARWLVGAKYCIRHSSGSRGFSAGSLWLILLRESP</sequence>
<evidence type="ECO:0008006" key="3">
    <source>
        <dbReference type="Google" id="ProtNLM"/>
    </source>
</evidence>
<organism evidence="1 2">
    <name type="scientific">Hymenobacter humi</name>
    <dbReference type="NCBI Taxonomy" id="1411620"/>
    <lineage>
        <taxon>Bacteria</taxon>
        <taxon>Pseudomonadati</taxon>
        <taxon>Bacteroidota</taxon>
        <taxon>Cytophagia</taxon>
        <taxon>Cytophagales</taxon>
        <taxon>Hymenobacteraceae</taxon>
        <taxon>Hymenobacter</taxon>
    </lineage>
</organism>
<proteinExistence type="predicted"/>